<evidence type="ECO:0000313" key="1">
    <source>
        <dbReference type="EMBL" id="KAK3094210.1"/>
    </source>
</evidence>
<gene>
    <name evidence="1" type="ORF">FSP39_025468</name>
</gene>
<proteinExistence type="predicted"/>
<name>A0AA89BTR8_PINIB</name>
<dbReference type="EMBL" id="VSWD01000009">
    <property type="protein sequence ID" value="KAK3094210.1"/>
    <property type="molecule type" value="Genomic_DNA"/>
</dbReference>
<dbReference type="AlphaFoldDB" id="A0AA89BTR8"/>
<keyword evidence="2" id="KW-1185">Reference proteome</keyword>
<comment type="caution">
    <text evidence="1">The sequence shown here is derived from an EMBL/GenBank/DDBJ whole genome shotgun (WGS) entry which is preliminary data.</text>
</comment>
<sequence length="161" mass="18252">MEELISYYTFRNEEFVSTALPLVLPAAVTTHHTNPGTTKPHLTTKHVTVTTKHHGHGHHTHAPREPSEQRSYSFYYDAYSHFMALKITVASKATCYIYFLNADERHTVHEKTGIYQIEGTILKLSLVKTDPFPYDDILLKTDPAGGFAKFCTRSTALIKLN</sequence>
<evidence type="ECO:0000313" key="2">
    <source>
        <dbReference type="Proteomes" id="UP001186944"/>
    </source>
</evidence>
<organism evidence="1 2">
    <name type="scientific">Pinctada imbricata</name>
    <name type="common">Atlantic pearl-oyster</name>
    <name type="synonym">Pinctada martensii</name>
    <dbReference type="NCBI Taxonomy" id="66713"/>
    <lineage>
        <taxon>Eukaryota</taxon>
        <taxon>Metazoa</taxon>
        <taxon>Spiralia</taxon>
        <taxon>Lophotrochozoa</taxon>
        <taxon>Mollusca</taxon>
        <taxon>Bivalvia</taxon>
        <taxon>Autobranchia</taxon>
        <taxon>Pteriomorphia</taxon>
        <taxon>Pterioida</taxon>
        <taxon>Pterioidea</taxon>
        <taxon>Pteriidae</taxon>
        <taxon>Pinctada</taxon>
    </lineage>
</organism>
<dbReference type="Proteomes" id="UP001186944">
    <property type="component" value="Unassembled WGS sequence"/>
</dbReference>
<reference evidence="1" key="1">
    <citation type="submission" date="2019-08" db="EMBL/GenBank/DDBJ databases">
        <title>The improved chromosome-level genome for the pearl oyster Pinctada fucata martensii using PacBio sequencing and Hi-C.</title>
        <authorList>
            <person name="Zheng Z."/>
        </authorList>
    </citation>
    <scope>NUCLEOTIDE SEQUENCE</scope>
    <source>
        <strain evidence="1">ZZ-2019</strain>
        <tissue evidence="1">Adductor muscle</tissue>
    </source>
</reference>
<protein>
    <submittedName>
        <fullName evidence="1">Uncharacterized protein</fullName>
    </submittedName>
</protein>
<accession>A0AA89BTR8</accession>